<feature type="active site" description="Charge relay system" evidence="5">
    <location>
        <position position="211"/>
    </location>
</feature>
<dbReference type="Gene3D" id="3.40.50.200">
    <property type="entry name" value="Peptidase S8/S53 domain"/>
    <property type="match status" value="1"/>
</dbReference>
<dbReference type="InterPro" id="IPR010259">
    <property type="entry name" value="S8pro/Inhibitor_I9"/>
</dbReference>
<accession>A0ABP4ND91</accession>
<dbReference type="PRINTS" id="PR00723">
    <property type="entry name" value="SUBTILISIN"/>
</dbReference>
<keyword evidence="2 5" id="KW-0645">Protease</keyword>
<feature type="active site" description="Charge relay system" evidence="5">
    <location>
        <position position="161"/>
    </location>
</feature>
<dbReference type="InterPro" id="IPR023827">
    <property type="entry name" value="Peptidase_S8_Asp-AS"/>
</dbReference>
<reference evidence="10" key="1">
    <citation type="journal article" date="2019" name="Int. J. Syst. Evol. Microbiol.">
        <title>The Global Catalogue of Microorganisms (GCM) 10K type strain sequencing project: providing services to taxonomists for standard genome sequencing and annotation.</title>
        <authorList>
            <consortium name="The Broad Institute Genomics Platform"/>
            <consortium name="The Broad Institute Genome Sequencing Center for Infectious Disease"/>
            <person name="Wu L."/>
            <person name="Ma J."/>
        </authorList>
    </citation>
    <scope>NUCLEOTIDE SEQUENCE [LARGE SCALE GENOMIC DNA]</scope>
    <source>
        <strain evidence="10">JCM 15933</strain>
    </source>
</reference>
<dbReference type="InterPro" id="IPR000209">
    <property type="entry name" value="Peptidase_S8/S53_dom"/>
</dbReference>
<dbReference type="RefSeq" id="WP_344511215.1">
    <property type="nucleotide sequence ID" value="NZ_BAAAQD010000027.1"/>
</dbReference>
<dbReference type="InterPro" id="IPR034193">
    <property type="entry name" value="PCSK9_ProteinaseK-like"/>
</dbReference>
<feature type="domain" description="Inhibitor I9" evidence="7">
    <location>
        <begin position="43"/>
        <end position="117"/>
    </location>
</feature>
<dbReference type="SUPFAM" id="SSF54897">
    <property type="entry name" value="Protease propeptides/inhibitors"/>
    <property type="match status" value="1"/>
</dbReference>
<keyword evidence="3 5" id="KW-0378">Hydrolase</keyword>
<evidence type="ECO:0000313" key="9">
    <source>
        <dbReference type="EMBL" id="GAA1558428.1"/>
    </source>
</evidence>
<dbReference type="InterPro" id="IPR050131">
    <property type="entry name" value="Peptidase_S8_subtilisin-like"/>
</dbReference>
<feature type="domain" description="Peptidase S8/S53" evidence="6">
    <location>
        <begin position="159"/>
        <end position="408"/>
    </location>
</feature>
<dbReference type="SUPFAM" id="SSF89372">
    <property type="entry name" value="Fucose-specific lectin"/>
    <property type="match status" value="2"/>
</dbReference>
<dbReference type="InterPro" id="IPR036852">
    <property type="entry name" value="Peptidase_S8/S53_dom_sf"/>
</dbReference>
<dbReference type="SUPFAM" id="SSF52743">
    <property type="entry name" value="Subtilisin-like"/>
    <property type="match status" value="1"/>
</dbReference>
<dbReference type="Gene3D" id="2.120.10.70">
    <property type="entry name" value="Fucose-specific lectin"/>
    <property type="match status" value="2"/>
</dbReference>
<name>A0ABP4ND91_9ACTN</name>
<dbReference type="PROSITE" id="PS51892">
    <property type="entry name" value="SUBTILASE"/>
    <property type="match status" value="1"/>
</dbReference>
<keyword evidence="10" id="KW-1185">Reference proteome</keyword>
<dbReference type="InterPro" id="IPR058502">
    <property type="entry name" value="PLL-like_beta-prop"/>
</dbReference>
<dbReference type="InterPro" id="IPR022398">
    <property type="entry name" value="Peptidase_S8_His-AS"/>
</dbReference>
<evidence type="ECO:0000256" key="4">
    <source>
        <dbReference type="ARBA" id="ARBA00022825"/>
    </source>
</evidence>
<evidence type="ECO:0000256" key="2">
    <source>
        <dbReference type="ARBA" id="ARBA00022670"/>
    </source>
</evidence>
<dbReference type="InterPro" id="IPR037045">
    <property type="entry name" value="S8pro/Inhibitor_I9_sf"/>
</dbReference>
<dbReference type="PANTHER" id="PTHR43806">
    <property type="entry name" value="PEPTIDASE S8"/>
    <property type="match status" value="1"/>
</dbReference>
<evidence type="ECO:0000259" key="6">
    <source>
        <dbReference type="Pfam" id="PF00082"/>
    </source>
</evidence>
<evidence type="ECO:0000256" key="1">
    <source>
        <dbReference type="ARBA" id="ARBA00011073"/>
    </source>
</evidence>
<comment type="caution">
    <text evidence="9">The sequence shown here is derived from an EMBL/GenBank/DDBJ whole genome shotgun (WGS) entry which is preliminary data.</text>
</comment>
<dbReference type="CDD" id="cd04077">
    <property type="entry name" value="Peptidases_S8_PCSK9_ProteinaseK_like"/>
    <property type="match status" value="1"/>
</dbReference>
<keyword evidence="4 5" id="KW-0720">Serine protease</keyword>
<feature type="domain" description="PLL-like beta propeller" evidence="8">
    <location>
        <begin position="446"/>
        <end position="751"/>
    </location>
</feature>
<evidence type="ECO:0000256" key="5">
    <source>
        <dbReference type="PROSITE-ProRule" id="PRU01240"/>
    </source>
</evidence>
<feature type="active site" description="Charge relay system" evidence="5">
    <location>
        <position position="372"/>
    </location>
</feature>
<evidence type="ECO:0000256" key="3">
    <source>
        <dbReference type="ARBA" id="ARBA00022801"/>
    </source>
</evidence>
<comment type="similarity">
    <text evidence="1 5">Belongs to the peptidase S8 family.</text>
</comment>
<dbReference type="PROSITE" id="PS00136">
    <property type="entry name" value="SUBTILASE_ASP"/>
    <property type="match status" value="1"/>
</dbReference>
<dbReference type="PANTHER" id="PTHR43806:SF11">
    <property type="entry name" value="CEREVISIN-RELATED"/>
    <property type="match status" value="1"/>
</dbReference>
<dbReference type="Pfam" id="PF00082">
    <property type="entry name" value="Peptidase_S8"/>
    <property type="match status" value="1"/>
</dbReference>
<dbReference type="Gene3D" id="3.30.70.80">
    <property type="entry name" value="Peptidase S8 propeptide/proteinase inhibitor I9"/>
    <property type="match status" value="1"/>
</dbReference>
<dbReference type="InterPro" id="IPR015500">
    <property type="entry name" value="Peptidase_S8_subtilisin-rel"/>
</dbReference>
<dbReference type="Pfam" id="PF26607">
    <property type="entry name" value="DUF8189"/>
    <property type="match status" value="1"/>
</dbReference>
<protein>
    <submittedName>
        <fullName evidence="9">Uncharacterized protein</fullName>
    </submittedName>
</protein>
<dbReference type="PROSITE" id="PS00137">
    <property type="entry name" value="SUBTILASE_HIS"/>
    <property type="match status" value="1"/>
</dbReference>
<dbReference type="Proteomes" id="UP001501470">
    <property type="component" value="Unassembled WGS sequence"/>
</dbReference>
<dbReference type="Pfam" id="PF05922">
    <property type="entry name" value="Inhibitor_I9"/>
    <property type="match status" value="1"/>
</dbReference>
<dbReference type="EMBL" id="BAAAQD010000027">
    <property type="protein sequence ID" value="GAA1558428.1"/>
    <property type="molecule type" value="Genomic_DNA"/>
</dbReference>
<proteinExistence type="inferred from homology"/>
<sequence>MVGVSTLAAAGVVLVSGAPASAEAVKPAAGEVLGNQEQSLPGSYIVQLKNTAFGGLNTAQAKANVATAARALTTRHGGKITHEYSVTLKGFAVGGLSEDQVARLAADPSVASVSRDALQHKSDTQQSPVLNLDRIDQRQSALDSAYTYPNTASSVTAYVLDTGLYKEHTEFGGRASWGRNFVDRVANPIPDTPYNTPEHNLPDNVSDCNGHGTHVAGTLGGTRYGVAKEVKIVAVRVLDCYGYGWTSEALAGVEWVTANAAKPAVVNVSFGGSGVDPAEDEAIRTSIASGLTYAIAAGNGDETVNPIDACSQSPARLPEALTVGASFRYGNDDVPVSWSNYGPCVDLYAPGGYVRSAWNDSSSGTRDLHGTSTAAAHVAGAAALILQANPAFTPAQVSRAIVQGATSGALNMGVMYPPHAVNSTANRLLYVRQNTPPKIASKPAGINNQRFGTTEVYGRTTDNKIVYAYRAGANWSEWADLDGNAQGDPAPLYNPRFGTTEVYARTSSNTLAYRYYQNGWSGWIDLGGDLAGSPAILYNPRFGTTEVYARFADGTLNYRYYSNGWSQWFSLGGNVASDPALLYNPKFGTTEAYVRTTDNKLQYRYYSAGWSDWLDLGGTLAGNPGVIYNPTYGTTEVYTRTSTNTLAYRYYYNGWANWIGLGGSLASDPGVIYNPKFGTTEAYAATTGGQSQYVYYYKGWSGWNNIGGAAASAPSAIYNASNRTTQVYTRSGDNHVNFAEYNNGWAPWLDVSA</sequence>
<gene>
    <name evidence="9" type="ORF">GCM10009827_094230</name>
</gene>
<evidence type="ECO:0000313" key="10">
    <source>
        <dbReference type="Proteomes" id="UP001501470"/>
    </source>
</evidence>
<evidence type="ECO:0000259" key="8">
    <source>
        <dbReference type="Pfam" id="PF26607"/>
    </source>
</evidence>
<evidence type="ECO:0000259" key="7">
    <source>
        <dbReference type="Pfam" id="PF05922"/>
    </source>
</evidence>
<organism evidence="9 10">
    <name type="scientific">Dactylosporangium maewongense</name>
    <dbReference type="NCBI Taxonomy" id="634393"/>
    <lineage>
        <taxon>Bacteria</taxon>
        <taxon>Bacillati</taxon>
        <taxon>Actinomycetota</taxon>
        <taxon>Actinomycetes</taxon>
        <taxon>Micromonosporales</taxon>
        <taxon>Micromonosporaceae</taxon>
        <taxon>Dactylosporangium</taxon>
    </lineage>
</organism>